<evidence type="ECO:0000313" key="6">
    <source>
        <dbReference type="Proteomes" id="UP000824071"/>
    </source>
</evidence>
<keyword evidence="5" id="KW-0808">Transferase</keyword>
<keyword evidence="3" id="KW-0472">Membrane</keyword>
<name>A0A9D1IH31_9FIRM</name>
<accession>A0A9D1IH31</accession>
<dbReference type="GO" id="GO:0016780">
    <property type="term" value="F:phosphotransferase activity, for other substituted phosphate groups"/>
    <property type="evidence" value="ECO:0007669"/>
    <property type="project" value="TreeGrafter"/>
</dbReference>
<comment type="similarity">
    <text evidence="1">Belongs to the bacterial sugar transferase family.</text>
</comment>
<sequence length="220" mass="24764">MQKLYERLKRVLDVFAALAALVLLSPLLLVTAVFVRLSSKGPVIFKQERIGKDGKVFEIYKFRSMRVGAEHTGSGVYSGKGDPRVTKVGRFLRATSIDELPQLVNILKGEMSFIGPRPPLTYHPWPYSAYTPEQRRMFAVRPGMTGWAQVNGRKGVEWNHRIELNVWYVEHMSLRLDIKILFLTVLKVFSNADNENTAATVQPAETAAETSAEPTESVTK</sequence>
<keyword evidence="3" id="KW-1133">Transmembrane helix</keyword>
<proteinExistence type="inferred from homology"/>
<evidence type="ECO:0000259" key="4">
    <source>
        <dbReference type="Pfam" id="PF02397"/>
    </source>
</evidence>
<protein>
    <submittedName>
        <fullName evidence="5">Sugar transferase</fullName>
    </submittedName>
</protein>
<evidence type="ECO:0000256" key="1">
    <source>
        <dbReference type="ARBA" id="ARBA00006464"/>
    </source>
</evidence>
<evidence type="ECO:0000256" key="2">
    <source>
        <dbReference type="SAM" id="MobiDB-lite"/>
    </source>
</evidence>
<comment type="caution">
    <text evidence="5">The sequence shown here is derived from an EMBL/GenBank/DDBJ whole genome shotgun (WGS) entry which is preliminary data.</text>
</comment>
<evidence type="ECO:0000313" key="5">
    <source>
        <dbReference type="EMBL" id="HIU35884.1"/>
    </source>
</evidence>
<feature type="region of interest" description="Disordered" evidence="2">
    <location>
        <begin position="200"/>
        <end position="220"/>
    </location>
</feature>
<evidence type="ECO:0000256" key="3">
    <source>
        <dbReference type="SAM" id="Phobius"/>
    </source>
</evidence>
<reference evidence="5" key="1">
    <citation type="submission" date="2020-10" db="EMBL/GenBank/DDBJ databases">
        <authorList>
            <person name="Gilroy R."/>
        </authorList>
    </citation>
    <scope>NUCLEOTIDE SEQUENCE</scope>
    <source>
        <strain evidence="5">ChiGjej1B1-19959</strain>
    </source>
</reference>
<dbReference type="Pfam" id="PF02397">
    <property type="entry name" value="Bac_transf"/>
    <property type="match status" value="1"/>
</dbReference>
<dbReference type="Proteomes" id="UP000824071">
    <property type="component" value="Unassembled WGS sequence"/>
</dbReference>
<dbReference type="PANTHER" id="PTHR30576">
    <property type="entry name" value="COLANIC BIOSYNTHESIS UDP-GLUCOSE LIPID CARRIER TRANSFERASE"/>
    <property type="match status" value="1"/>
</dbReference>
<organism evidence="5 6">
    <name type="scientific">Candidatus Fimenecus excrementigallinarum</name>
    <dbReference type="NCBI Taxonomy" id="2840816"/>
    <lineage>
        <taxon>Bacteria</taxon>
        <taxon>Bacillati</taxon>
        <taxon>Bacillota</taxon>
        <taxon>Clostridia</taxon>
        <taxon>Candidatus Fimenecus</taxon>
    </lineage>
</organism>
<feature type="transmembrane region" description="Helical" evidence="3">
    <location>
        <begin position="12"/>
        <end position="35"/>
    </location>
</feature>
<dbReference type="EMBL" id="DVMW01000029">
    <property type="protein sequence ID" value="HIU35884.1"/>
    <property type="molecule type" value="Genomic_DNA"/>
</dbReference>
<gene>
    <name evidence="5" type="ORF">IAC53_04655</name>
</gene>
<dbReference type="PANTHER" id="PTHR30576:SF0">
    <property type="entry name" value="UNDECAPRENYL-PHOSPHATE N-ACETYLGALACTOSAMINYL 1-PHOSPHATE TRANSFERASE-RELATED"/>
    <property type="match status" value="1"/>
</dbReference>
<feature type="compositionally biased region" description="Low complexity" evidence="2">
    <location>
        <begin position="203"/>
        <end position="220"/>
    </location>
</feature>
<dbReference type="AlphaFoldDB" id="A0A9D1IH31"/>
<keyword evidence="3" id="KW-0812">Transmembrane</keyword>
<dbReference type="InterPro" id="IPR003362">
    <property type="entry name" value="Bact_transf"/>
</dbReference>
<feature type="domain" description="Bacterial sugar transferase" evidence="4">
    <location>
        <begin position="9"/>
        <end position="189"/>
    </location>
</feature>
<reference evidence="5" key="2">
    <citation type="journal article" date="2021" name="PeerJ">
        <title>Extensive microbial diversity within the chicken gut microbiome revealed by metagenomics and culture.</title>
        <authorList>
            <person name="Gilroy R."/>
            <person name="Ravi A."/>
            <person name="Getino M."/>
            <person name="Pursley I."/>
            <person name="Horton D.L."/>
            <person name="Alikhan N.F."/>
            <person name="Baker D."/>
            <person name="Gharbi K."/>
            <person name="Hall N."/>
            <person name="Watson M."/>
            <person name="Adriaenssens E.M."/>
            <person name="Foster-Nyarko E."/>
            <person name="Jarju S."/>
            <person name="Secka A."/>
            <person name="Antonio M."/>
            <person name="Oren A."/>
            <person name="Chaudhuri R.R."/>
            <person name="La Ragione R."/>
            <person name="Hildebrand F."/>
            <person name="Pallen M.J."/>
        </authorList>
    </citation>
    <scope>NUCLEOTIDE SEQUENCE</scope>
    <source>
        <strain evidence="5">ChiGjej1B1-19959</strain>
    </source>
</reference>